<gene>
    <name evidence="3" type="ORF">KUDE01_026342</name>
</gene>
<evidence type="ECO:0000313" key="3">
    <source>
        <dbReference type="EMBL" id="KAK1880820.1"/>
    </source>
</evidence>
<keyword evidence="4" id="KW-1185">Reference proteome</keyword>
<accession>A0AAD9F086</accession>
<comment type="caution">
    <text evidence="3">The sequence shown here is derived from an EMBL/GenBank/DDBJ whole genome shotgun (WGS) entry which is preliminary data.</text>
</comment>
<feature type="region of interest" description="Disordered" evidence="2">
    <location>
        <begin position="1"/>
        <end position="37"/>
    </location>
</feature>
<reference evidence="3" key="1">
    <citation type="submission" date="2023-04" db="EMBL/GenBank/DDBJ databases">
        <title>Chromosome-level genome of Chaenocephalus aceratus.</title>
        <authorList>
            <person name="Park H."/>
        </authorList>
    </citation>
    <scope>NUCLEOTIDE SEQUENCE</scope>
    <source>
        <strain evidence="3">DE</strain>
        <tissue evidence="3">Muscle</tissue>
    </source>
</reference>
<organism evidence="3 4">
    <name type="scientific">Dissostichus eleginoides</name>
    <name type="common">Patagonian toothfish</name>
    <name type="synonym">Dissostichus amissus</name>
    <dbReference type="NCBI Taxonomy" id="100907"/>
    <lineage>
        <taxon>Eukaryota</taxon>
        <taxon>Metazoa</taxon>
        <taxon>Chordata</taxon>
        <taxon>Craniata</taxon>
        <taxon>Vertebrata</taxon>
        <taxon>Euteleostomi</taxon>
        <taxon>Actinopterygii</taxon>
        <taxon>Neopterygii</taxon>
        <taxon>Teleostei</taxon>
        <taxon>Neoteleostei</taxon>
        <taxon>Acanthomorphata</taxon>
        <taxon>Eupercaria</taxon>
        <taxon>Perciformes</taxon>
        <taxon>Notothenioidei</taxon>
        <taxon>Nototheniidae</taxon>
        <taxon>Dissostichus</taxon>
    </lineage>
</organism>
<dbReference type="Proteomes" id="UP001228049">
    <property type="component" value="Unassembled WGS sequence"/>
</dbReference>
<feature type="region of interest" description="Disordered" evidence="2">
    <location>
        <begin position="161"/>
        <end position="208"/>
    </location>
</feature>
<protein>
    <submittedName>
        <fullName evidence="3">Unconventional myosin-XVIIIa</fullName>
    </submittedName>
</protein>
<evidence type="ECO:0000313" key="4">
    <source>
        <dbReference type="Proteomes" id="UP001228049"/>
    </source>
</evidence>
<sequence>MSAKESGKRSYVTSSARTSSTSASAAAKAHARAEAARVRASFADRDAKLKLELAEREAQTALEKARLEVQLESLALQREAAAASAQAVVLEAAEEQHKPPRSKSSQISFKREMVDRTGAYVQQQNELHMTSSHEVPEHFPVQRDDSLVTWGTAYEGFQTKPSAQQAVKSEHSMPFDPTPSKPFSEFCHQNEDPPYTKPHMQNMKPSAQPYFPQYYTKSAAPV</sequence>
<dbReference type="AlphaFoldDB" id="A0AAD9F086"/>
<dbReference type="EMBL" id="JASDAP010000025">
    <property type="protein sequence ID" value="KAK1880820.1"/>
    <property type="molecule type" value="Genomic_DNA"/>
</dbReference>
<name>A0AAD9F086_DISEL</name>
<keyword evidence="1" id="KW-0175">Coiled coil</keyword>
<evidence type="ECO:0000256" key="1">
    <source>
        <dbReference type="SAM" id="Coils"/>
    </source>
</evidence>
<feature type="region of interest" description="Disordered" evidence="2">
    <location>
        <begin position="91"/>
        <end position="110"/>
    </location>
</feature>
<feature type="coiled-coil region" evidence="1">
    <location>
        <begin position="44"/>
        <end position="84"/>
    </location>
</feature>
<feature type="compositionally biased region" description="Low complexity" evidence="2">
    <location>
        <begin position="13"/>
        <end position="28"/>
    </location>
</feature>
<evidence type="ECO:0000256" key="2">
    <source>
        <dbReference type="SAM" id="MobiDB-lite"/>
    </source>
</evidence>
<proteinExistence type="predicted"/>